<accession>A0A2T7NSF0</accession>
<evidence type="ECO:0000313" key="2">
    <source>
        <dbReference type="Proteomes" id="UP000245119"/>
    </source>
</evidence>
<gene>
    <name evidence="1" type="ORF">C0Q70_14543</name>
</gene>
<sequence length="61" mass="6796">MLTLKLRGHFTNHPTRGRLPYLTLTKSVWSQHPSPTGGSTGDRLLRPTGITPARALFMDTH</sequence>
<comment type="caution">
    <text evidence="1">The sequence shown here is derived from an EMBL/GenBank/DDBJ whole genome shotgun (WGS) entry which is preliminary data.</text>
</comment>
<evidence type="ECO:0000313" key="1">
    <source>
        <dbReference type="EMBL" id="PVD24073.1"/>
    </source>
</evidence>
<keyword evidence="2" id="KW-1185">Reference proteome</keyword>
<protein>
    <submittedName>
        <fullName evidence="1">Uncharacterized protein</fullName>
    </submittedName>
</protein>
<dbReference type="EMBL" id="PZQS01000009">
    <property type="protein sequence ID" value="PVD24073.1"/>
    <property type="molecule type" value="Genomic_DNA"/>
</dbReference>
<organism evidence="1 2">
    <name type="scientific">Pomacea canaliculata</name>
    <name type="common">Golden apple snail</name>
    <dbReference type="NCBI Taxonomy" id="400727"/>
    <lineage>
        <taxon>Eukaryota</taxon>
        <taxon>Metazoa</taxon>
        <taxon>Spiralia</taxon>
        <taxon>Lophotrochozoa</taxon>
        <taxon>Mollusca</taxon>
        <taxon>Gastropoda</taxon>
        <taxon>Caenogastropoda</taxon>
        <taxon>Architaenioglossa</taxon>
        <taxon>Ampullarioidea</taxon>
        <taxon>Ampullariidae</taxon>
        <taxon>Pomacea</taxon>
    </lineage>
</organism>
<proteinExistence type="predicted"/>
<dbReference type="AlphaFoldDB" id="A0A2T7NSF0"/>
<reference evidence="1 2" key="1">
    <citation type="submission" date="2018-04" db="EMBL/GenBank/DDBJ databases">
        <title>The genome of golden apple snail Pomacea canaliculata provides insight into stress tolerance and invasive adaptation.</title>
        <authorList>
            <person name="Liu C."/>
            <person name="Liu B."/>
            <person name="Ren Y."/>
            <person name="Zhang Y."/>
            <person name="Wang H."/>
            <person name="Li S."/>
            <person name="Jiang F."/>
            <person name="Yin L."/>
            <person name="Zhang G."/>
            <person name="Qian W."/>
            <person name="Fan W."/>
        </authorList>
    </citation>
    <scope>NUCLEOTIDE SEQUENCE [LARGE SCALE GENOMIC DNA]</scope>
    <source>
        <strain evidence="1">SZHN2017</strain>
        <tissue evidence="1">Muscle</tissue>
    </source>
</reference>
<dbReference type="Proteomes" id="UP000245119">
    <property type="component" value="Linkage Group LG9"/>
</dbReference>
<name>A0A2T7NSF0_POMCA</name>